<feature type="region of interest" description="Disordered" evidence="1">
    <location>
        <begin position="1"/>
        <end position="98"/>
    </location>
</feature>
<evidence type="ECO:0000256" key="1">
    <source>
        <dbReference type="SAM" id="MobiDB-lite"/>
    </source>
</evidence>
<dbReference type="AlphaFoldDB" id="A0A8T0N076"/>
<feature type="non-terminal residue" evidence="2">
    <location>
        <position position="129"/>
    </location>
</feature>
<reference evidence="2" key="1">
    <citation type="submission" date="2020-05" db="EMBL/GenBank/DDBJ databases">
        <title>WGS assembly of Panicum virgatum.</title>
        <authorList>
            <person name="Lovell J.T."/>
            <person name="Jenkins J."/>
            <person name="Shu S."/>
            <person name="Juenger T.E."/>
            <person name="Schmutz J."/>
        </authorList>
    </citation>
    <scope>NUCLEOTIDE SEQUENCE</scope>
    <source>
        <strain evidence="2">AP13</strain>
    </source>
</reference>
<dbReference type="EMBL" id="CM029054">
    <property type="protein sequence ID" value="KAG2540436.1"/>
    <property type="molecule type" value="Genomic_DNA"/>
</dbReference>
<feature type="compositionally biased region" description="Polar residues" evidence="1">
    <location>
        <begin position="36"/>
        <end position="46"/>
    </location>
</feature>
<feature type="compositionally biased region" description="Basic residues" evidence="1">
    <location>
        <begin position="21"/>
        <end position="31"/>
    </location>
</feature>
<keyword evidence="3" id="KW-1185">Reference proteome</keyword>
<sequence>ELEPGFGKRTAQGGRPGQGRQHTRSFGRKKPATGNPWETPSSSTVHVSDPTDRLGALELPAPPVGLKRVPQSSLDASEARHRGRERSSRLSPQAHSPAACEVAIDGEGSEVVPSLLRINFGFCSSRFER</sequence>
<evidence type="ECO:0000313" key="3">
    <source>
        <dbReference type="Proteomes" id="UP000823388"/>
    </source>
</evidence>
<feature type="non-terminal residue" evidence="2">
    <location>
        <position position="1"/>
    </location>
</feature>
<dbReference type="Proteomes" id="UP000823388">
    <property type="component" value="Chromosome 9N"/>
</dbReference>
<name>A0A8T0N076_PANVG</name>
<comment type="caution">
    <text evidence="2">The sequence shown here is derived from an EMBL/GenBank/DDBJ whole genome shotgun (WGS) entry which is preliminary data.</text>
</comment>
<protein>
    <submittedName>
        <fullName evidence="2">Uncharacterized protein</fullName>
    </submittedName>
</protein>
<evidence type="ECO:0000313" key="2">
    <source>
        <dbReference type="EMBL" id="KAG2540436.1"/>
    </source>
</evidence>
<proteinExistence type="predicted"/>
<gene>
    <name evidence="2" type="ORF">PVAP13_9NG554714</name>
</gene>
<feature type="compositionally biased region" description="Basic and acidic residues" evidence="1">
    <location>
        <begin position="77"/>
        <end position="88"/>
    </location>
</feature>
<accession>A0A8T0N076</accession>
<organism evidence="2 3">
    <name type="scientific">Panicum virgatum</name>
    <name type="common">Blackwell switchgrass</name>
    <dbReference type="NCBI Taxonomy" id="38727"/>
    <lineage>
        <taxon>Eukaryota</taxon>
        <taxon>Viridiplantae</taxon>
        <taxon>Streptophyta</taxon>
        <taxon>Embryophyta</taxon>
        <taxon>Tracheophyta</taxon>
        <taxon>Spermatophyta</taxon>
        <taxon>Magnoliopsida</taxon>
        <taxon>Liliopsida</taxon>
        <taxon>Poales</taxon>
        <taxon>Poaceae</taxon>
        <taxon>PACMAD clade</taxon>
        <taxon>Panicoideae</taxon>
        <taxon>Panicodae</taxon>
        <taxon>Paniceae</taxon>
        <taxon>Panicinae</taxon>
        <taxon>Panicum</taxon>
        <taxon>Panicum sect. Hiantes</taxon>
    </lineage>
</organism>